<accession>A0A2U1JFL9</accession>
<dbReference type="Pfam" id="PF13585">
    <property type="entry name" value="CHU_C"/>
    <property type="match status" value="1"/>
</dbReference>
<proteinExistence type="predicted"/>
<organism evidence="1 2">
    <name type="scientific">Flavobacterium psychrotolerans</name>
    <dbReference type="NCBI Taxonomy" id="2169410"/>
    <lineage>
        <taxon>Bacteria</taxon>
        <taxon>Pseudomonadati</taxon>
        <taxon>Bacteroidota</taxon>
        <taxon>Flavobacteriia</taxon>
        <taxon>Flavobacteriales</taxon>
        <taxon>Flavobacteriaceae</taxon>
        <taxon>Flavobacterium</taxon>
    </lineage>
</organism>
<dbReference type="OrthoDB" id="1391397at2"/>
<reference evidence="1 2" key="1">
    <citation type="submission" date="2018-04" db="EMBL/GenBank/DDBJ databases">
        <title>Flavobacterium sp. nov., isolated from glacier ice.</title>
        <authorList>
            <person name="Liu Q."/>
            <person name="Xin Y.-H."/>
        </authorList>
    </citation>
    <scope>NUCLEOTIDE SEQUENCE [LARGE SCALE GENOMIC DNA]</scope>
    <source>
        <strain evidence="1 2">RB1R5</strain>
    </source>
</reference>
<dbReference type="InterPro" id="IPR026341">
    <property type="entry name" value="T9SS_type_B"/>
</dbReference>
<gene>
    <name evidence="1" type="ORF">DB895_13560</name>
</gene>
<evidence type="ECO:0000313" key="1">
    <source>
        <dbReference type="EMBL" id="PWA03922.1"/>
    </source>
</evidence>
<dbReference type="EMBL" id="QCZI01000025">
    <property type="protein sequence ID" value="PWA03922.1"/>
    <property type="molecule type" value="Genomic_DNA"/>
</dbReference>
<evidence type="ECO:0008006" key="3">
    <source>
        <dbReference type="Google" id="ProtNLM"/>
    </source>
</evidence>
<feature type="non-terminal residue" evidence="1">
    <location>
        <position position="1"/>
    </location>
</feature>
<comment type="caution">
    <text evidence="1">The sequence shown here is derived from an EMBL/GenBank/DDBJ whole genome shotgun (WGS) entry which is preliminary data.</text>
</comment>
<dbReference type="RefSeq" id="WP_133242683.1">
    <property type="nucleotide sequence ID" value="NZ_QCZI01000025.1"/>
</dbReference>
<evidence type="ECO:0000313" key="2">
    <source>
        <dbReference type="Proteomes" id="UP000245449"/>
    </source>
</evidence>
<sequence length="323" mass="35000">LKATATGTNVIKWYSAAIGGSALLSTDALVDGKDYYATQTEQSGVSCESVNRLKITVIIDRPLPPFVDKITQPICTVNTGTVLFSGLPNSGSWIITPSIGNPMSGSGTTYEFLNLLASTDYTFKVTNENGCTSVLVASATINPLPANIQFEINGDCKAKQYVLTATPVAGSYNPDNVDYEWKDDAGFTIGENSNALNVSVVIASTPDKETFPLNYSLTVKSADTGCETTSSVTVKSIFCNIQKGISPDHNGSNDSFDLVNMGVKKLEIFNRYGLQVYSQMNYTDQWVGQTNNGDDLPSATYYYVIEFYNEAPQTGWIYLIRGK</sequence>
<name>A0A2U1JFL9_9FLAO</name>
<keyword evidence="2" id="KW-1185">Reference proteome</keyword>
<dbReference type="NCBIfam" id="TIGR04131">
    <property type="entry name" value="Bac_Flav_CTERM"/>
    <property type="match status" value="1"/>
</dbReference>
<protein>
    <recommendedName>
        <fullName evidence="3">Ig-like domain-containing protein</fullName>
    </recommendedName>
</protein>
<dbReference type="Proteomes" id="UP000245449">
    <property type="component" value="Unassembled WGS sequence"/>
</dbReference>
<dbReference type="AlphaFoldDB" id="A0A2U1JFL9"/>